<dbReference type="SUPFAM" id="SSF64263">
    <property type="entry name" value="Prokaryotic ribosomal protein L17"/>
    <property type="match status" value="1"/>
</dbReference>
<comment type="similarity">
    <text evidence="1 4 5">Belongs to the bacterial ribosomal protein bL17 family.</text>
</comment>
<dbReference type="InterPro" id="IPR036373">
    <property type="entry name" value="Ribosomal_bL17_sf"/>
</dbReference>
<dbReference type="AlphaFoldDB" id="A0A1G2CML4"/>
<evidence type="ECO:0000313" key="7">
    <source>
        <dbReference type="Proteomes" id="UP000178495"/>
    </source>
</evidence>
<evidence type="ECO:0000256" key="2">
    <source>
        <dbReference type="ARBA" id="ARBA00022980"/>
    </source>
</evidence>
<keyword evidence="2 4" id="KW-0689">Ribosomal protein</keyword>
<dbReference type="HAMAP" id="MF_01368">
    <property type="entry name" value="Ribosomal_bL17"/>
    <property type="match status" value="1"/>
</dbReference>
<dbReference type="InterPro" id="IPR047859">
    <property type="entry name" value="Ribosomal_bL17_CS"/>
</dbReference>
<dbReference type="Gene3D" id="3.90.1030.10">
    <property type="entry name" value="Ribosomal protein L17"/>
    <property type="match status" value="1"/>
</dbReference>
<dbReference type="InterPro" id="IPR000456">
    <property type="entry name" value="Ribosomal_bL17"/>
</dbReference>
<dbReference type="PANTHER" id="PTHR14413:SF16">
    <property type="entry name" value="LARGE RIBOSOMAL SUBUNIT PROTEIN BL17M"/>
    <property type="match status" value="1"/>
</dbReference>
<dbReference type="NCBIfam" id="TIGR00059">
    <property type="entry name" value="L17"/>
    <property type="match status" value="1"/>
</dbReference>
<evidence type="ECO:0000313" key="6">
    <source>
        <dbReference type="EMBL" id="OGZ01688.1"/>
    </source>
</evidence>
<evidence type="ECO:0000256" key="3">
    <source>
        <dbReference type="ARBA" id="ARBA00023274"/>
    </source>
</evidence>
<keyword evidence="3 4" id="KW-0687">Ribonucleoprotein</keyword>
<gene>
    <name evidence="4" type="primary">rplQ</name>
    <name evidence="6" type="ORF">A3A43_01395</name>
</gene>
<dbReference type="EMBL" id="MHLC01000006">
    <property type="protein sequence ID" value="OGZ01688.1"/>
    <property type="molecule type" value="Genomic_DNA"/>
</dbReference>
<name>A0A1G2CML4_9BACT</name>
<protein>
    <recommendedName>
        <fullName evidence="4">Large ribosomal subunit protein bL17</fullName>
    </recommendedName>
</protein>
<dbReference type="GO" id="GO:0006412">
    <property type="term" value="P:translation"/>
    <property type="evidence" value="ECO:0007669"/>
    <property type="project" value="UniProtKB-UniRule"/>
</dbReference>
<proteinExistence type="inferred from homology"/>
<dbReference type="PROSITE" id="PS01167">
    <property type="entry name" value="RIBOSOMAL_L17"/>
    <property type="match status" value="1"/>
</dbReference>
<comment type="subunit">
    <text evidence="4">Part of the 50S ribosomal subunit. Contacts protein L32.</text>
</comment>
<evidence type="ECO:0000256" key="4">
    <source>
        <dbReference type="HAMAP-Rule" id="MF_01368"/>
    </source>
</evidence>
<reference evidence="6 7" key="1">
    <citation type="journal article" date="2016" name="Nat. Commun.">
        <title>Thousands of microbial genomes shed light on interconnected biogeochemical processes in an aquifer system.</title>
        <authorList>
            <person name="Anantharaman K."/>
            <person name="Brown C.T."/>
            <person name="Hug L.A."/>
            <person name="Sharon I."/>
            <person name="Castelle C.J."/>
            <person name="Probst A.J."/>
            <person name="Thomas B.C."/>
            <person name="Singh A."/>
            <person name="Wilkins M.J."/>
            <person name="Karaoz U."/>
            <person name="Brodie E.L."/>
            <person name="Williams K.H."/>
            <person name="Hubbard S.S."/>
            <person name="Banfield J.F."/>
        </authorList>
    </citation>
    <scope>NUCLEOTIDE SEQUENCE [LARGE SCALE GENOMIC DNA]</scope>
</reference>
<sequence>MRHRKEGKKFNRKTGARRSFLRNLVGDVVRHGKIETTEARAKALRPLVEHLVTIAKRGDLASRRILLRRLHNKNVVERLLDEVGPRYADRKGGYMRVLKLGKTRKRDGVRLARLEFV</sequence>
<comment type="caution">
    <text evidence="6">The sequence shown here is derived from an EMBL/GenBank/DDBJ whole genome shotgun (WGS) entry which is preliminary data.</text>
</comment>
<dbReference type="GO" id="GO:0003735">
    <property type="term" value="F:structural constituent of ribosome"/>
    <property type="evidence" value="ECO:0007669"/>
    <property type="project" value="InterPro"/>
</dbReference>
<dbReference type="Proteomes" id="UP000178495">
    <property type="component" value="Unassembled WGS sequence"/>
</dbReference>
<evidence type="ECO:0000256" key="1">
    <source>
        <dbReference type="ARBA" id="ARBA00008777"/>
    </source>
</evidence>
<dbReference type="PANTHER" id="PTHR14413">
    <property type="entry name" value="RIBOSOMAL PROTEIN L17"/>
    <property type="match status" value="1"/>
</dbReference>
<accession>A0A1G2CML4</accession>
<dbReference type="GO" id="GO:0022625">
    <property type="term" value="C:cytosolic large ribosomal subunit"/>
    <property type="evidence" value="ECO:0007669"/>
    <property type="project" value="TreeGrafter"/>
</dbReference>
<dbReference type="Pfam" id="PF01196">
    <property type="entry name" value="Ribosomal_L17"/>
    <property type="match status" value="1"/>
</dbReference>
<organism evidence="6 7">
    <name type="scientific">Candidatus Liptonbacteria bacterium RIFCSPLOWO2_01_FULL_56_20</name>
    <dbReference type="NCBI Taxonomy" id="1798652"/>
    <lineage>
        <taxon>Bacteria</taxon>
        <taxon>Candidatus Liptoniibacteriota</taxon>
    </lineage>
</organism>
<evidence type="ECO:0000256" key="5">
    <source>
        <dbReference type="RuleBase" id="RU000660"/>
    </source>
</evidence>
<dbReference type="STRING" id="1798652.A3A43_01395"/>